<evidence type="ECO:0000313" key="2">
    <source>
        <dbReference type="Proteomes" id="UP001279681"/>
    </source>
</evidence>
<proteinExistence type="predicted"/>
<name>A0ABU4W9D8_9FUSO</name>
<organism evidence="1 2">
    <name type="scientific">Candidatus Cetobacterium colombiensis</name>
    <dbReference type="NCBI Taxonomy" id="3073100"/>
    <lineage>
        <taxon>Bacteria</taxon>
        <taxon>Fusobacteriati</taxon>
        <taxon>Fusobacteriota</taxon>
        <taxon>Fusobacteriia</taxon>
        <taxon>Fusobacteriales</taxon>
        <taxon>Fusobacteriaceae</taxon>
        <taxon>Cetobacterium</taxon>
    </lineage>
</organism>
<sequence length="40" mass="4634">MRLENVDIFITGNSTTPTRFQDLVAGTYKKKCLKNQKNIF</sequence>
<accession>A0ABU4W9D8</accession>
<protein>
    <submittedName>
        <fullName evidence="1">GGGtGRT protein</fullName>
    </submittedName>
</protein>
<reference evidence="2" key="1">
    <citation type="submission" date="2023-07" db="EMBL/GenBank/DDBJ databases">
        <authorList>
            <person name="Colorado M.A."/>
            <person name="Villamil L.M."/>
            <person name="Melo J.F."/>
            <person name="Rodriguez J.A."/>
            <person name="Ruiz R.Y."/>
        </authorList>
    </citation>
    <scope>NUCLEOTIDE SEQUENCE [LARGE SCALE GENOMIC DNA]</scope>
    <source>
        <strain evidence="2">C33</strain>
    </source>
</reference>
<dbReference type="Proteomes" id="UP001279681">
    <property type="component" value="Unassembled WGS sequence"/>
</dbReference>
<comment type="caution">
    <text evidence="1">The sequence shown here is derived from an EMBL/GenBank/DDBJ whole genome shotgun (WGS) entry which is preliminary data.</text>
</comment>
<evidence type="ECO:0000313" key="1">
    <source>
        <dbReference type="EMBL" id="MDX8336147.1"/>
    </source>
</evidence>
<dbReference type="InterPro" id="IPR025964">
    <property type="entry name" value="GGGtGRT"/>
</dbReference>
<dbReference type="EMBL" id="JAVIKH010000007">
    <property type="protein sequence ID" value="MDX8336147.1"/>
    <property type="molecule type" value="Genomic_DNA"/>
</dbReference>
<gene>
    <name evidence="1" type="ORF">RFV38_06525</name>
</gene>
<keyword evidence="2" id="KW-1185">Reference proteome</keyword>
<dbReference type="Pfam" id="PF14057">
    <property type="entry name" value="GGGtGRT"/>
    <property type="match status" value="1"/>
</dbReference>